<reference evidence="1 2" key="1">
    <citation type="submission" date="2017-01" db="EMBL/GenBank/DDBJ databases">
        <title>Deconstructing symbiosis and pathogenesis requirements using a combined genomic-metabolomic approach.</title>
        <authorList>
            <person name="Tobias N.J."/>
            <person name="Wolff H."/>
            <person name="Djahanschiri B."/>
            <person name="Ebersberger I."/>
            <person name="Bode H.B."/>
        </authorList>
    </citation>
    <scope>NUCLEOTIDE SEQUENCE [LARGE SCALE GENOMIC DNA]</scope>
    <source>
        <strain evidence="1 2">DSM 4764</strain>
    </source>
</reference>
<dbReference type="AlphaFoldDB" id="A0A1Y2SE25"/>
<keyword evidence="2" id="KW-1185">Reference proteome</keyword>
<dbReference type="EMBL" id="MUBK01000042">
    <property type="protein sequence ID" value="OTA16526.1"/>
    <property type="molecule type" value="Genomic_DNA"/>
</dbReference>
<name>A0A1Y2SE25_9GAMM</name>
<protein>
    <submittedName>
        <fullName evidence="1">Uncharacterized protein</fullName>
    </submittedName>
</protein>
<evidence type="ECO:0000313" key="1">
    <source>
        <dbReference type="EMBL" id="OTA16526.1"/>
    </source>
</evidence>
<dbReference type="STRING" id="40578.Xbed_03453"/>
<dbReference type="OrthoDB" id="6445733at2"/>
<comment type="caution">
    <text evidence="1">The sequence shown here is derived from an EMBL/GenBank/DDBJ whole genome shotgun (WGS) entry which is preliminary data.</text>
</comment>
<dbReference type="RefSeq" id="WP_086114069.1">
    <property type="nucleotide sequence ID" value="NZ_CAWNHF010000148.1"/>
</dbReference>
<proteinExistence type="predicted"/>
<sequence length="65" mass="7722">MTFTDLTAAIEEARYRHREAGRPFAIVQRDTGMAVLTERWVMREQLRVMYSTRHDRYHTVLPGVK</sequence>
<gene>
    <name evidence="1" type="ORF">Xbed_03453</name>
</gene>
<accession>A0A1Y2SE25</accession>
<organism evidence="1 2">
    <name type="scientific">Xenorhabdus beddingii</name>
    <dbReference type="NCBI Taxonomy" id="40578"/>
    <lineage>
        <taxon>Bacteria</taxon>
        <taxon>Pseudomonadati</taxon>
        <taxon>Pseudomonadota</taxon>
        <taxon>Gammaproteobacteria</taxon>
        <taxon>Enterobacterales</taxon>
        <taxon>Morganellaceae</taxon>
        <taxon>Xenorhabdus</taxon>
    </lineage>
</organism>
<evidence type="ECO:0000313" key="2">
    <source>
        <dbReference type="Proteomes" id="UP000194204"/>
    </source>
</evidence>
<dbReference type="Proteomes" id="UP000194204">
    <property type="component" value="Unassembled WGS sequence"/>
</dbReference>